<dbReference type="GO" id="GO:0038023">
    <property type="term" value="F:signaling receptor activity"/>
    <property type="evidence" value="ECO:0007669"/>
    <property type="project" value="TreeGrafter"/>
</dbReference>
<gene>
    <name evidence="6" type="ORF">CUNI_LOCUS12687</name>
</gene>
<evidence type="ECO:0000256" key="3">
    <source>
        <dbReference type="ARBA" id="ARBA00022989"/>
    </source>
</evidence>
<keyword evidence="2" id="KW-0812">Transmembrane</keyword>
<dbReference type="GO" id="GO:0017046">
    <property type="term" value="F:peptide hormone binding"/>
    <property type="evidence" value="ECO:0007669"/>
    <property type="project" value="TreeGrafter"/>
</dbReference>
<dbReference type="InterPro" id="IPR001828">
    <property type="entry name" value="ANF_lig-bd_rcpt"/>
</dbReference>
<dbReference type="GO" id="GO:0016020">
    <property type="term" value="C:membrane"/>
    <property type="evidence" value="ECO:0007669"/>
    <property type="project" value="UniProtKB-SubCell"/>
</dbReference>
<dbReference type="EMBL" id="CAJHNH020002579">
    <property type="protein sequence ID" value="CAG5127129.1"/>
    <property type="molecule type" value="Genomic_DNA"/>
</dbReference>
<keyword evidence="7" id="KW-1185">Reference proteome</keyword>
<dbReference type="AlphaFoldDB" id="A0A8S3ZD89"/>
<protein>
    <recommendedName>
        <fullName evidence="5">Receptor ligand binding region domain-containing protein</fullName>
    </recommendedName>
</protein>
<evidence type="ECO:0000313" key="6">
    <source>
        <dbReference type="EMBL" id="CAG5127129.1"/>
    </source>
</evidence>
<organism evidence="6 7">
    <name type="scientific">Candidula unifasciata</name>
    <dbReference type="NCBI Taxonomy" id="100452"/>
    <lineage>
        <taxon>Eukaryota</taxon>
        <taxon>Metazoa</taxon>
        <taxon>Spiralia</taxon>
        <taxon>Lophotrochozoa</taxon>
        <taxon>Mollusca</taxon>
        <taxon>Gastropoda</taxon>
        <taxon>Heterobranchia</taxon>
        <taxon>Euthyneura</taxon>
        <taxon>Panpulmonata</taxon>
        <taxon>Eupulmonata</taxon>
        <taxon>Stylommatophora</taxon>
        <taxon>Helicina</taxon>
        <taxon>Helicoidea</taxon>
        <taxon>Geomitridae</taxon>
        <taxon>Candidula</taxon>
    </lineage>
</organism>
<feature type="domain" description="Receptor ligand binding region" evidence="5">
    <location>
        <begin position="70"/>
        <end position="201"/>
    </location>
</feature>
<dbReference type="PANTHER" id="PTHR44755:SF11">
    <property type="entry name" value="ATRIAL NATRIURETIC PEPTIDE RECEPTOR 3 ISOFORM X1"/>
    <property type="match status" value="1"/>
</dbReference>
<accession>A0A8S3ZD89</accession>
<keyword evidence="3" id="KW-1133">Transmembrane helix</keyword>
<dbReference type="OrthoDB" id="302535at2759"/>
<reference evidence="6" key="1">
    <citation type="submission" date="2021-04" db="EMBL/GenBank/DDBJ databases">
        <authorList>
            <consortium name="Molecular Ecology Group"/>
        </authorList>
    </citation>
    <scope>NUCLEOTIDE SEQUENCE</scope>
</reference>
<dbReference type="PANTHER" id="PTHR44755">
    <property type="entry name" value="NATRIURETIC PEPTIDE RECEPTOR 3-RELATED"/>
    <property type="match status" value="1"/>
</dbReference>
<dbReference type="Pfam" id="PF01094">
    <property type="entry name" value="ANF_receptor"/>
    <property type="match status" value="1"/>
</dbReference>
<evidence type="ECO:0000256" key="1">
    <source>
        <dbReference type="ARBA" id="ARBA00004370"/>
    </source>
</evidence>
<keyword evidence="4" id="KW-0472">Membrane</keyword>
<evidence type="ECO:0000256" key="2">
    <source>
        <dbReference type="ARBA" id="ARBA00022692"/>
    </source>
</evidence>
<comment type="caution">
    <text evidence="6">The sequence shown here is derived from an EMBL/GenBank/DDBJ whole genome shotgun (WGS) entry which is preliminary data.</text>
</comment>
<evidence type="ECO:0000313" key="7">
    <source>
        <dbReference type="Proteomes" id="UP000678393"/>
    </source>
</evidence>
<proteinExistence type="predicted"/>
<evidence type="ECO:0000259" key="5">
    <source>
        <dbReference type="Pfam" id="PF01094"/>
    </source>
</evidence>
<dbReference type="InterPro" id="IPR028082">
    <property type="entry name" value="Peripla_BP_I"/>
</dbReference>
<dbReference type="InterPro" id="IPR052612">
    <property type="entry name" value="ANP_Clearance_Receptor"/>
</dbReference>
<dbReference type="GO" id="GO:0007165">
    <property type="term" value="P:signal transduction"/>
    <property type="evidence" value="ECO:0007669"/>
    <property type="project" value="TreeGrafter"/>
</dbReference>
<name>A0A8S3ZD89_9EUPU</name>
<comment type="subcellular location">
    <subcellularLocation>
        <location evidence="1">Membrane</location>
    </subcellularLocation>
</comment>
<dbReference type="Gene3D" id="3.40.50.2300">
    <property type="match status" value="1"/>
</dbReference>
<dbReference type="SUPFAM" id="SSF53822">
    <property type="entry name" value="Periplasmic binding protein-like I"/>
    <property type="match status" value="1"/>
</dbReference>
<sequence>MSSVLSHLSTESPSLSENCSTTAIQMQESTTAEPTSTIDIKQSKQPSQVLKIGVILAYSHRFPWVINKTRPAIEIAAEFVSSPAGPLSSFTIEIEYRDSRCSDTFGSLEGIDLYVKKLAHVFIGPSCDYSIAPLARFSYYWGIPILTAGALVEAFANKAEYKLLTRVQGSYTKSAEFFVSIALEYGWSQVGIVYHEVKYDGRGSRSNCAFTIEPIFYSVELILKSKPWHVSFNEKEATEETILSVMKQLAANCRR</sequence>
<dbReference type="Proteomes" id="UP000678393">
    <property type="component" value="Unassembled WGS sequence"/>
</dbReference>
<evidence type="ECO:0000256" key="4">
    <source>
        <dbReference type="ARBA" id="ARBA00023136"/>
    </source>
</evidence>